<keyword evidence="2" id="KW-0238">DNA-binding</keyword>
<dbReference type="InterPro" id="IPR009057">
    <property type="entry name" value="Homeodomain-like_sf"/>
</dbReference>
<dbReference type="GO" id="GO:0003700">
    <property type="term" value="F:DNA-binding transcription factor activity"/>
    <property type="evidence" value="ECO:0007669"/>
    <property type="project" value="InterPro"/>
</dbReference>
<dbReference type="PROSITE" id="PS00041">
    <property type="entry name" value="HTH_ARAC_FAMILY_1"/>
    <property type="match status" value="1"/>
</dbReference>
<dbReference type="GO" id="GO:0043565">
    <property type="term" value="F:sequence-specific DNA binding"/>
    <property type="evidence" value="ECO:0007669"/>
    <property type="project" value="InterPro"/>
</dbReference>
<keyword evidence="1" id="KW-0805">Transcription regulation</keyword>
<reference evidence="5 6" key="1">
    <citation type="journal article" date="2014" name="BMC Genomics">
        <title>Genome based analysis of type-I polyketide synthase and nonribosomal peptide synthetase gene clusters in seven strains of five representative Nocardia species.</title>
        <authorList>
            <person name="Komaki H."/>
            <person name="Ichikawa N."/>
            <person name="Hosoyama A."/>
            <person name="Takahashi-Nakaguchi A."/>
            <person name="Matsuzawa T."/>
            <person name="Suzuki K."/>
            <person name="Fujita N."/>
            <person name="Gonoi T."/>
        </authorList>
    </citation>
    <scope>NUCLEOTIDE SEQUENCE [LARGE SCALE GENOMIC DNA]</scope>
    <source>
        <strain evidence="5 6">NBRC 15531</strain>
    </source>
</reference>
<dbReference type="Pfam" id="PF12833">
    <property type="entry name" value="HTH_18"/>
    <property type="match status" value="1"/>
</dbReference>
<keyword evidence="6" id="KW-1185">Reference proteome</keyword>
<dbReference type="InterPro" id="IPR018060">
    <property type="entry name" value="HTH_AraC"/>
</dbReference>
<dbReference type="InterPro" id="IPR018062">
    <property type="entry name" value="HTH_AraC-typ_CS"/>
</dbReference>
<dbReference type="STRING" id="1824.SAMN05444423_1011466"/>
<dbReference type="EMBL" id="BAFO02000023">
    <property type="protein sequence ID" value="GAD84368.1"/>
    <property type="molecule type" value="Genomic_DNA"/>
</dbReference>
<dbReference type="RefSeq" id="WP_022566356.1">
    <property type="nucleotide sequence ID" value="NZ_BAFO02000023.1"/>
</dbReference>
<comment type="caution">
    <text evidence="5">The sequence shown here is derived from an EMBL/GenBank/DDBJ whole genome shotgun (WGS) entry which is preliminary data.</text>
</comment>
<evidence type="ECO:0000313" key="5">
    <source>
        <dbReference type="EMBL" id="GAD84368.1"/>
    </source>
</evidence>
<feature type="domain" description="HTH araC/xylS-type" evidence="4">
    <location>
        <begin position="190"/>
        <end position="289"/>
    </location>
</feature>
<dbReference type="Gene3D" id="1.10.10.60">
    <property type="entry name" value="Homeodomain-like"/>
    <property type="match status" value="1"/>
</dbReference>
<evidence type="ECO:0000256" key="2">
    <source>
        <dbReference type="ARBA" id="ARBA00023125"/>
    </source>
</evidence>
<name>U5ED40_NOCAS</name>
<dbReference type="SMART" id="SM00342">
    <property type="entry name" value="HTH_ARAC"/>
    <property type="match status" value="1"/>
</dbReference>
<protein>
    <submittedName>
        <fullName evidence="5">AraC family transcriptional regulator</fullName>
    </submittedName>
</protein>
<dbReference type="GeneID" id="91519504"/>
<keyword evidence="3" id="KW-0804">Transcription</keyword>
<organism evidence="5 6">
    <name type="scientific">Nocardia asteroides NBRC 15531</name>
    <dbReference type="NCBI Taxonomy" id="1110697"/>
    <lineage>
        <taxon>Bacteria</taxon>
        <taxon>Bacillati</taxon>
        <taxon>Actinomycetota</taxon>
        <taxon>Actinomycetes</taxon>
        <taxon>Mycobacteriales</taxon>
        <taxon>Nocardiaceae</taxon>
        <taxon>Nocardia</taxon>
    </lineage>
</organism>
<evidence type="ECO:0000256" key="1">
    <source>
        <dbReference type="ARBA" id="ARBA00023015"/>
    </source>
</evidence>
<dbReference type="PANTHER" id="PTHR46796">
    <property type="entry name" value="HTH-TYPE TRANSCRIPTIONAL ACTIVATOR RHAS-RELATED"/>
    <property type="match status" value="1"/>
</dbReference>
<evidence type="ECO:0000256" key="3">
    <source>
        <dbReference type="ARBA" id="ARBA00023163"/>
    </source>
</evidence>
<dbReference type="InterPro" id="IPR050204">
    <property type="entry name" value="AraC_XylS_family_regulators"/>
</dbReference>
<accession>U5ED40</accession>
<evidence type="ECO:0000313" key="6">
    <source>
        <dbReference type="Proteomes" id="UP000017048"/>
    </source>
</evidence>
<dbReference type="PANTHER" id="PTHR46796:SF6">
    <property type="entry name" value="ARAC SUBFAMILY"/>
    <property type="match status" value="1"/>
</dbReference>
<dbReference type="Pfam" id="PF14525">
    <property type="entry name" value="AraC_binding_2"/>
    <property type="match status" value="1"/>
</dbReference>
<dbReference type="Proteomes" id="UP000017048">
    <property type="component" value="Unassembled WGS sequence"/>
</dbReference>
<dbReference type="AlphaFoldDB" id="U5ED40"/>
<evidence type="ECO:0000259" key="4">
    <source>
        <dbReference type="PROSITE" id="PS01124"/>
    </source>
</evidence>
<proteinExistence type="predicted"/>
<sequence length="304" mass="32756">MCAGEDWAQRISQALAPVRVEVGARQRPRGRIAAQRFAGFDLAVLRAGPQTLHSVPDDASGGDVLVSIQFEGQAEAEHAGRTIAVGPGDLVVYRAGDPFRWTMREDWAQVLLRLPLDTLADGAITALPLHLPATGAAEVIARFFAGVAELRQPEHAAALAVGGLDMVRAVVAAARTPVLAEKPGRALSRGQVLVFLRRHFTDPELTVDGIARGCLVSRRTLHRAFESLGTSPAAMLRGMRVRHARQLLLRDRARSVARVAEASGFASVRQFYRAFRLETGMTPGQFRVVRTGARLPVTALGLTA</sequence>
<dbReference type="eggNOG" id="COG2207">
    <property type="taxonomic scope" value="Bacteria"/>
</dbReference>
<dbReference type="OrthoDB" id="9799345at2"/>
<dbReference type="InterPro" id="IPR035418">
    <property type="entry name" value="AraC-bd_2"/>
</dbReference>
<gene>
    <name evidence="5" type="ORF">NCAST_23_01260</name>
</gene>
<dbReference type="PROSITE" id="PS01124">
    <property type="entry name" value="HTH_ARAC_FAMILY_2"/>
    <property type="match status" value="1"/>
</dbReference>
<dbReference type="SUPFAM" id="SSF46689">
    <property type="entry name" value="Homeodomain-like"/>
    <property type="match status" value="1"/>
</dbReference>